<feature type="compositionally biased region" description="Low complexity" evidence="1">
    <location>
        <begin position="160"/>
        <end position="191"/>
    </location>
</feature>
<dbReference type="AlphaFoldDB" id="A0A369J0Y0"/>
<name>A0A369J0Y0_HYPMA</name>
<accession>A0A369J0Y0</accession>
<dbReference type="Proteomes" id="UP000076154">
    <property type="component" value="Unassembled WGS sequence"/>
</dbReference>
<gene>
    <name evidence="2" type="ORF">Hypma_003996</name>
</gene>
<dbReference type="STRING" id="39966.A0A369J0Y0"/>
<evidence type="ECO:0000313" key="3">
    <source>
        <dbReference type="Proteomes" id="UP000076154"/>
    </source>
</evidence>
<dbReference type="OrthoDB" id="19928at2759"/>
<feature type="region of interest" description="Disordered" evidence="1">
    <location>
        <begin position="251"/>
        <end position="295"/>
    </location>
</feature>
<proteinExistence type="predicted"/>
<feature type="region of interest" description="Disordered" evidence="1">
    <location>
        <begin position="122"/>
        <end position="210"/>
    </location>
</feature>
<evidence type="ECO:0000256" key="1">
    <source>
        <dbReference type="SAM" id="MobiDB-lite"/>
    </source>
</evidence>
<evidence type="ECO:0000313" key="2">
    <source>
        <dbReference type="EMBL" id="RDB15658.1"/>
    </source>
</evidence>
<dbReference type="InParanoid" id="A0A369J0Y0"/>
<keyword evidence="3" id="KW-1185">Reference proteome</keyword>
<feature type="compositionally biased region" description="Low complexity" evidence="1">
    <location>
        <begin position="251"/>
        <end position="261"/>
    </location>
</feature>
<reference evidence="2" key="1">
    <citation type="submission" date="2018-04" db="EMBL/GenBank/DDBJ databases">
        <title>Whole genome sequencing of Hypsizygus marmoreus.</title>
        <authorList>
            <person name="Choi I.-G."/>
            <person name="Min B."/>
            <person name="Kim J.-G."/>
            <person name="Kim S."/>
            <person name="Oh Y.-L."/>
            <person name="Kong W.-S."/>
            <person name="Park H."/>
            <person name="Jeong J."/>
            <person name="Song E.-S."/>
        </authorList>
    </citation>
    <scope>NUCLEOTIDE SEQUENCE [LARGE SCALE GENOMIC DNA]</scope>
    <source>
        <strain evidence="2">51987-8</strain>
    </source>
</reference>
<evidence type="ECO:0008006" key="4">
    <source>
        <dbReference type="Google" id="ProtNLM"/>
    </source>
</evidence>
<protein>
    <recommendedName>
        <fullName evidence="4">Anti-proliferative protein domain-containing protein</fullName>
    </recommendedName>
</protein>
<sequence>MSSTIDVTPAIHAATIFLIRPLVLLGTYPTETLLTLQTLLQAAFSTSSHNVLSLSPTALPPLPIYLACLKTDVSWTIWIRVLGGSAFDIFVEPERVFVVRKDTAEIGVVWVAPSAADITPASKNVARPTTEKQSPYAAAGQATSAVLEIDSDTESEISDSSDSRPSSRSSNHSGFSFSSRSSASSQSSFCSMANVPEPKPKPTTATTQPTKYMYQGGVSTVLTGGVMLGARSAAPRPALASTTNMARAAPPALRAPAYTPPHRAQRQPASSRGQKGGANSDAQTWRRGGVLHTVA</sequence>
<comment type="caution">
    <text evidence="2">The sequence shown here is derived from an EMBL/GenBank/DDBJ whole genome shotgun (WGS) entry which is preliminary data.</text>
</comment>
<dbReference type="EMBL" id="LUEZ02000145">
    <property type="protein sequence ID" value="RDB15658.1"/>
    <property type="molecule type" value="Genomic_DNA"/>
</dbReference>
<organism evidence="2 3">
    <name type="scientific">Hypsizygus marmoreus</name>
    <name type="common">White beech mushroom</name>
    <name type="synonym">Agaricus marmoreus</name>
    <dbReference type="NCBI Taxonomy" id="39966"/>
    <lineage>
        <taxon>Eukaryota</taxon>
        <taxon>Fungi</taxon>
        <taxon>Dikarya</taxon>
        <taxon>Basidiomycota</taxon>
        <taxon>Agaricomycotina</taxon>
        <taxon>Agaricomycetes</taxon>
        <taxon>Agaricomycetidae</taxon>
        <taxon>Agaricales</taxon>
        <taxon>Tricholomatineae</taxon>
        <taxon>Lyophyllaceae</taxon>
        <taxon>Hypsizygus</taxon>
    </lineage>
</organism>
<feature type="compositionally biased region" description="Acidic residues" evidence="1">
    <location>
        <begin position="149"/>
        <end position="159"/>
    </location>
</feature>